<feature type="transmembrane region" description="Helical" evidence="1">
    <location>
        <begin position="32"/>
        <end position="49"/>
    </location>
</feature>
<evidence type="ECO:0000313" key="2">
    <source>
        <dbReference type="EMBL" id="GAG09455.1"/>
    </source>
</evidence>
<name>X0UUS3_9ZZZZ</name>
<organism evidence="2">
    <name type="scientific">marine sediment metagenome</name>
    <dbReference type="NCBI Taxonomy" id="412755"/>
    <lineage>
        <taxon>unclassified sequences</taxon>
        <taxon>metagenomes</taxon>
        <taxon>ecological metagenomes</taxon>
    </lineage>
</organism>
<dbReference type="AlphaFoldDB" id="X0UUS3"/>
<accession>X0UUS3</accession>
<sequence>MEFPDLWLWLIFVIVGLFFVLLELIIGVETGLDLVFIGSAFIIGGLATWPFHSWVWAVIITSIICVAYVVLGRRYVHRWTMVRKAKTNIDAIIGRQGIVVKSIAKNVDGLVKVGYEQWRARQKRTSSKEMK</sequence>
<gene>
    <name evidence="2" type="ORF">S01H1_37052</name>
</gene>
<reference evidence="2" key="1">
    <citation type="journal article" date="2014" name="Front. Microbiol.">
        <title>High frequency of phylogenetically diverse reductive dehalogenase-homologous genes in deep subseafloor sedimentary metagenomes.</title>
        <authorList>
            <person name="Kawai M."/>
            <person name="Futagami T."/>
            <person name="Toyoda A."/>
            <person name="Takaki Y."/>
            <person name="Nishi S."/>
            <person name="Hori S."/>
            <person name="Arai W."/>
            <person name="Tsubouchi T."/>
            <person name="Morono Y."/>
            <person name="Uchiyama I."/>
            <person name="Ito T."/>
            <person name="Fujiyama A."/>
            <person name="Inagaki F."/>
            <person name="Takami H."/>
        </authorList>
    </citation>
    <scope>NUCLEOTIDE SEQUENCE</scope>
    <source>
        <strain evidence="2">Expedition CK06-06</strain>
    </source>
</reference>
<dbReference type="InterPro" id="IPR012340">
    <property type="entry name" value="NA-bd_OB-fold"/>
</dbReference>
<keyword evidence="1" id="KW-0812">Transmembrane</keyword>
<comment type="caution">
    <text evidence="2">The sequence shown here is derived from an EMBL/GenBank/DDBJ whole genome shotgun (WGS) entry which is preliminary data.</text>
</comment>
<dbReference type="EMBL" id="BARS01023256">
    <property type="protein sequence ID" value="GAG09455.1"/>
    <property type="molecule type" value="Genomic_DNA"/>
</dbReference>
<keyword evidence="1" id="KW-1133">Transmembrane helix</keyword>
<protein>
    <submittedName>
        <fullName evidence="2">Uncharacterized protein</fullName>
    </submittedName>
</protein>
<feature type="transmembrane region" description="Helical" evidence="1">
    <location>
        <begin position="6"/>
        <end position="25"/>
    </location>
</feature>
<keyword evidence="1" id="KW-0472">Membrane</keyword>
<proteinExistence type="predicted"/>
<evidence type="ECO:0000256" key="1">
    <source>
        <dbReference type="SAM" id="Phobius"/>
    </source>
</evidence>
<dbReference type="Gene3D" id="2.40.50.140">
    <property type="entry name" value="Nucleic acid-binding proteins"/>
    <property type="match status" value="1"/>
</dbReference>
<feature type="transmembrane region" description="Helical" evidence="1">
    <location>
        <begin position="55"/>
        <end position="76"/>
    </location>
</feature>